<evidence type="ECO:0000313" key="2">
    <source>
        <dbReference type="EMBL" id="OKO96535.1"/>
    </source>
</evidence>
<dbReference type="InterPro" id="IPR050312">
    <property type="entry name" value="IolE/XylAMocC-like"/>
</dbReference>
<name>A0A1Q5T8L2_9EURO</name>
<reference evidence="2 3" key="1">
    <citation type="submission" date="2016-10" db="EMBL/GenBank/DDBJ databases">
        <title>Genome sequence of the ascomycete fungus Penicillium subrubescens.</title>
        <authorList>
            <person name="De Vries R.P."/>
            <person name="Peng M."/>
            <person name="Dilokpimol A."/>
            <person name="Hilden K."/>
            <person name="Makela M.R."/>
            <person name="Grigoriev I."/>
            <person name="Riley R."/>
            <person name="Granchi Z."/>
        </authorList>
    </citation>
    <scope>NUCLEOTIDE SEQUENCE [LARGE SCALE GENOMIC DNA]</scope>
    <source>
        <strain evidence="2 3">CBS 132785</strain>
    </source>
</reference>
<dbReference type="Gene3D" id="3.20.20.150">
    <property type="entry name" value="Divalent-metal-dependent TIM barrel enzymes"/>
    <property type="match status" value="1"/>
</dbReference>
<comment type="caution">
    <text evidence="2">The sequence shown here is derived from an EMBL/GenBank/DDBJ whole genome shotgun (WGS) entry which is preliminary data.</text>
</comment>
<dbReference type="PANTHER" id="PTHR12110">
    <property type="entry name" value="HYDROXYPYRUVATE ISOMERASE"/>
    <property type="match status" value="1"/>
</dbReference>
<dbReference type="InterPro" id="IPR036237">
    <property type="entry name" value="Xyl_isomerase-like_sf"/>
</dbReference>
<dbReference type="Pfam" id="PF01261">
    <property type="entry name" value="AP_endonuc_2"/>
    <property type="match status" value="1"/>
</dbReference>
<dbReference type="SUPFAM" id="SSF51658">
    <property type="entry name" value="Xylose isomerase-like"/>
    <property type="match status" value="1"/>
</dbReference>
<dbReference type="EMBL" id="MNBE01000698">
    <property type="protein sequence ID" value="OKO96535.1"/>
    <property type="molecule type" value="Genomic_DNA"/>
</dbReference>
<evidence type="ECO:0000313" key="3">
    <source>
        <dbReference type="Proteomes" id="UP000186955"/>
    </source>
</evidence>
<dbReference type="InterPro" id="IPR013022">
    <property type="entry name" value="Xyl_isomerase-like_TIM-brl"/>
</dbReference>
<dbReference type="Proteomes" id="UP000186955">
    <property type="component" value="Unassembled WGS sequence"/>
</dbReference>
<accession>A0A1Q5T8L2</accession>
<feature type="domain" description="Xylose isomerase-like TIM barrel" evidence="1">
    <location>
        <begin position="26"/>
        <end position="307"/>
    </location>
</feature>
<keyword evidence="3" id="KW-1185">Reference proteome</keyword>
<dbReference type="AlphaFoldDB" id="A0A1Q5T8L2"/>
<proteinExistence type="predicted"/>
<sequence length="316" mass="35137">MFTIKVAIATNSLGKSAAGHTIHQKLEAARSYGFDGVEVAFECLDAHANTLSSLESREDRLRAAASDIFSKATSLSLSLIALNPFGAYDGLKEAQDVEDRLVEADLWCQLCQIMHIPIFQICSALYPLQESKITSDPKIIAANMRKLGLLAQKYGLRVAYEAPSWGIHKNTWQHIQEILDLVNLPNVGHCLDTFHIASKVAGDPFNVDSPVRPDGMKRLRNSLKELKQTVDPSQIVYLQLSDATVADPKQRGYPRKDLNQPAFMTQSRNCRIFPCEENYGGTLPVVPVAKTIFDMGYSGWVSMEVFHTDMFDTRSS</sequence>
<protein>
    <submittedName>
        <fullName evidence="2">3-dehydroshikimate dehydratase</fullName>
    </submittedName>
</protein>
<evidence type="ECO:0000259" key="1">
    <source>
        <dbReference type="Pfam" id="PF01261"/>
    </source>
</evidence>
<organism evidence="2 3">
    <name type="scientific">Penicillium subrubescens</name>
    <dbReference type="NCBI Taxonomy" id="1316194"/>
    <lineage>
        <taxon>Eukaryota</taxon>
        <taxon>Fungi</taxon>
        <taxon>Dikarya</taxon>
        <taxon>Ascomycota</taxon>
        <taxon>Pezizomycotina</taxon>
        <taxon>Eurotiomycetes</taxon>
        <taxon>Eurotiomycetidae</taxon>
        <taxon>Eurotiales</taxon>
        <taxon>Aspergillaceae</taxon>
        <taxon>Penicillium</taxon>
    </lineage>
</organism>
<dbReference type="PANTHER" id="PTHR12110:SF21">
    <property type="entry name" value="XYLOSE ISOMERASE-LIKE TIM BARREL DOMAIN-CONTAINING PROTEIN"/>
    <property type="match status" value="1"/>
</dbReference>
<dbReference type="STRING" id="1316194.A0A1Q5T8L2"/>
<gene>
    <name evidence="2" type="ORF">PENSUB_10710</name>
</gene>